<gene>
    <name evidence="3" type="ORF">EGH23_20190</name>
</gene>
<keyword evidence="4" id="KW-1185">Reference proteome</keyword>
<feature type="compositionally biased region" description="Basic and acidic residues" evidence="1">
    <location>
        <begin position="246"/>
        <end position="259"/>
    </location>
</feature>
<dbReference type="AlphaFoldDB" id="A0AAW4PIT8"/>
<evidence type="ECO:0000256" key="2">
    <source>
        <dbReference type="SAM" id="Phobius"/>
    </source>
</evidence>
<keyword evidence="2" id="KW-0812">Transmembrane</keyword>
<reference evidence="3 4" key="1">
    <citation type="submission" date="2021-06" db="EMBL/GenBank/DDBJ databases">
        <title>Halomicroarcula sp. a new haloarchaeum isolated from saline soil.</title>
        <authorList>
            <person name="Duran-Viseras A."/>
            <person name="Sanchez-Porro C."/>
            <person name="Ventosa A."/>
        </authorList>
    </citation>
    <scope>NUCLEOTIDE SEQUENCE [LARGE SCALE GENOMIC DNA]</scope>
    <source>
        <strain evidence="3 4">F27</strain>
    </source>
</reference>
<dbReference type="RefSeq" id="WP_220581782.1">
    <property type="nucleotide sequence ID" value="NZ_RKLT01000015.1"/>
</dbReference>
<feature type="transmembrane region" description="Helical" evidence="2">
    <location>
        <begin position="366"/>
        <end position="384"/>
    </location>
</feature>
<protein>
    <submittedName>
        <fullName evidence="3">Uncharacterized protein</fullName>
    </submittedName>
</protein>
<feature type="region of interest" description="Disordered" evidence="1">
    <location>
        <begin position="246"/>
        <end position="279"/>
    </location>
</feature>
<feature type="transmembrane region" description="Helical" evidence="2">
    <location>
        <begin position="422"/>
        <end position="440"/>
    </location>
</feature>
<feature type="transmembrane region" description="Helical" evidence="2">
    <location>
        <begin position="396"/>
        <end position="416"/>
    </location>
</feature>
<feature type="transmembrane region" description="Helical" evidence="2">
    <location>
        <begin position="327"/>
        <end position="346"/>
    </location>
</feature>
<proteinExistence type="predicted"/>
<evidence type="ECO:0000256" key="1">
    <source>
        <dbReference type="SAM" id="MobiDB-lite"/>
    </source>
</evidence>
<dbReference type="EMBL" id="RKLT01000015">
    <property type="protein sequence ID" value="MBX0297200.1"/>
    <property type="molecule type" value="Genomic_DNA"/>
</dbReference>
<evidence type="ECO:0000313" key="3">
    <source>
        <dbReference type="EMBL" id="MBX0297200.1"/>
    </source>
</evidence>
<keyword evidence="2" id="KW-0472">Membrane</keyword>
<sequence>MWGNERARPALLLVALILAVTLFAPFSPLVERSPDERKTVKDVRFVQPADDGVRLWPYTSRGRSFEQATLPINAVVMTDATTTYQLLSTTPGGGQRLYWNTTEKTWQPSRTAQANVTINETGVYWAESTGSERYTFTMSNRSSQWHDATYQLHHGTYFGSRHHLRLYAGGSRDRPWTAIQAHHEHWDWFRLRHDVNSLSKSQHYLERDFRGIGLVTELSRERWANGGAIDADGWVTVIELEDRVTRGPQYDADRSRKPSADSQTQPERADSQTRPEHTDTAPRVAAYGIALSLVGLSFAGYVESVVEESREYAEESREYVRRLRESPLSLNHVALFASTALIPLIVRVGGIAAEQAFPFTSPKVVGAPFYALLAVGLPVVAVLFGRHLTATDGFTVAILGFGTGIMLDYSYLGLTVIPYGALVQRAVLLLGLGLLAAGGTRWATEPIPRHRYHTAGLAIWTWALVWPLLG</sequence>
<keyword evidence="2" id="KW-1133">Transmembrane helix</keyword>
<dbReference type="Proteomes" id="UP001430455">
    <property type="component" value="Unassembled WGS sequence"/>
</dbReference>
<feature type="compositionally biased region" description="Basic and acidic residues" evidence="1">
    <location>
        <begin position="267"/>
        <end position="279"/>
    </location>
</feature>
<organism evidence="3 4">
    <name type="scientific">Haloarcula nitratireducens</name>
    <dbReference type="NCBI Taxonomy" id="2487749"/>
    <lineage>
        <taxon>Archaea</taxon>
        <taxon>Methanobacteriati</taxon>
        <taxon>Methanobacteriota</taxon>
        <taxon>Stenosarchaea group</taxon>
        <taxon>Halobacteria</taxon>
        <taxon>Halobacteriales</taxon>
        <taxon>Haloarculaceae</taxon>
        <taxon>Haloarcula</taxon>
    </lineage>
</organism>
<name>A0AAW4PIT8_9EURY</name>
<comment type="caution">
    <text evidence="3">The sequence shown here is derived from an EMBL/GenBank/DDBJ whole genome shotgun (WGS) entry which is preliminary data.</text>
</comment>
<accession>A0AAW4PIT8</accession>
<evidence type="ECO:0000313" key="4">
    <source>
        <dbReference type="Proteomes" id="UP001430455"/>
    </source>
</evidence>